<feature type="region of interest" description="Disordered" evidence="7">
    <location>
        <begin position="1"/>
        <end position="22"/>
    </location>
</feature>
<gene>
    <name evidence="9" type="ORF">SLEP1_g5389</name>
</gene>
<evidence type="ECO:0000256" key="1">
    <source>
        <dbReference type="ARBA" id="ARBA00012386"/>
    </source>
</evidence>
<keyword evidence="3" id="KW-0949">S-adenosyl-L-methionine</keyword>
<dbReference type="SMART" id="SM01144">
    <property type="entry name" value="DTW"/>
    <property type="match status" value="1"/>
</dbReference>
<evidence type="ECO:0000256" key="7">
    <source>
        <dbReference type="SAM" id="MobiDB-lite"/>
    </source>
</evidence>
<dbReference type="InterPro" id="IPR005636">
    <property type="entry name" value="DTW"/>
</dbReference>
<evidence type="ECO:0000256" key="4">
    <source>
        <dbReference type="ARBA" id="ARBA00022694"/>
    </source>
</evidence>
<feature type="compositionally biased region" description="Polar residues" evidence="7">
    <location>
        <begin position="9"/>
        <end position="22"/>
    </location>
</feature>
<keyword evidence="10" id="KW-1185">Reference proteome</keyword>
<accession>A0AAV5I2K9</accession>
<evidence type="ECO:0000256" key="6">
    <source>
        <dbReference type="ARBA" id="ARBA00048718"/>
    </source>
</evidence>
<dbReference type="PANTHER" id="PTHR21392:SF0">
    <property type="entry name" value="TRNA-URIDINE AMINOCARBOXYPROPYLTRANSFERASE 2"/>
    <property type="match status" value="1"/>
</dbReference>
<dbReference type="EC" id="2.5.1.25" evidence="1"/>
<dbReference type="Proteomes" id="UP001054252">
    <property type="component" value="Unassembled WGS sequence"/>
</dbReference>
<evidence type="ECO:0000313" key="9">
    <source>
        <dbReference type="EMBL" id="GKU91525.1"/>
    </source>
</evidence>
<name>A0AAV5I2K9_9ROSI</name>
<organism evidence="9 10">
    <name type="scientific">Rubroshorea leprosula</name>
    <dbReference type="NCBI Taxonomy" id="152421"/>
    <lineage>
        <taxon>Eukaryota</taxon>
        <taxon>Viridiplantae</taxon>
        <taxon>Streptophyta</taxon>
        <taxon>Embryophyta</taxon>
        <taxon>Tracheophyta</taxon>
        <taxon>Spermatophyta</taxon>
        <taxon>Magnoliopsida</taxon>
        <taxon>eudicotyledons</taxon>
        <taxon>Gunneridae</taxon>
        <taxon>Pentapetalae</taxon>
        <taxon>rosids</taxon>
        <taxon>malvids</taxon>
        <taxon>Malvales</taxon>
        <taxon>Dipterocarpaceae</taxon>
        <taxon>Rubroshorea</taxon>
    </lineage>
</organism>
<comment type="caution">
    <text evidence="9">The sequence shown here is derived from an EMBL/GenBank/DDBJ whole genome shotgun (WGS) entry which is preliminary data.</text>
</comment>
<feature type="domain" description="DTW" evidence="8">
    <location>
        <begin position="22"/>
        <end position="229"/>
    </location>
</feature>
<evidence type="ECO:0000256" key="5">
    <source>
        <dbReference type="ARBA" id="ARBA00034489"/>
    </source>
</evidence>
<dbReference type="InterPro" id="IPR039262">
    <property type="entry name" value="DTWD2/TAPT"/>
</dbReference>
<comment type="catalytic activity">
    <reaction evidence="6">
        <text>a uridine in tRNA + S-adenosyl-L-methionine = a 3-[(3S)-3-amino-3-carboxypropyl]uridine in tRNA + S-methyl-5'-thioadenosine + H(+)</text>
        <dbReference type="Rhea" id="RHEA:62432"/>
        <dbReference type="Rhea" id="RHEA-COMP:13339"/>
        <dbReference type="Rhea" id="RHEA-COMP:16092"/>
        <dbReference type="ChEBI" id="CHEBI:15378"/>
        <dbReference type="ChEBI" id="CHEBI:17509"/>
        <dbReference type="ChEBI" id="CHEBI:59789"/>
        <dbReference type="ChEBI" id="CHEBI:65315"/>
        <dbReference type="ChEBI" id="CHEBI:82930"/>
        <dbReference type="EC" id="2.5.1.25"/>
    </reaction>
</comment>
<dbReference type="Pfam" id="PF03942">
    <property type="entry name" value="DTW"/>
    <property type="match status" value="1"/>
</dbReference>
<proteinExistence type="inferred from homology"/>
<reference evidence="9 10" key="1">
    <citation type="journal article" date="2021" name="Commun. Biol.">
        <title>The genome of Shorea leprosula (Dipterocarpaceae) highlights the ecological relevance of drought in aseasonal tropical rainforests.</title>
        <authorList>
            <person name="Ng K.K.S."/>
            <person name="Kobayashi M.J."/>
            <person name="Fawcett J.A."/>
            <person name="Hatakeyama M."/>
            <person name="Paape T."/>
            <person name="Ng C.H."/>
            <person name="Ang C.C."/>
            <person name="Tnah L.H."/>
            <person name="Lee C.T."/>
            <person name="Nishiyama T."/>
            <person name="Sese J."/>
            <person name="O'Brien M.J."/>
            <person name="Copetti D."/>
            <person name="Mohd Noor M.I."/>
            <person name="Ong R.C."/>
            <person name="Putra M."/>
            <person name="Sireger I.Z."/>
            <person name="Indrioko S."/>
            <person name="Kosugi Y."/>
            <person name="Izuno A."/>
            <person name="Isagi Y."/>
            <person name="Lee S.L."/>
            <person name="Shimizu K.K."/>
        </authorList>
    </citation>
    <scope>NUCLEOTIDE SEQUENCE [LARGE SCALE GENOMIC DNA]</scope>
    <source>
        <strain evidence="9">214</strain>
    </source>
</reference>
<dbReference type="AlphaFoldDB" id="A0AAV5I2K9"/>
<keyword evidence="2" id="KW-0808">Transferase</keyword>
<evidence type="ECO:0000259" key="8">
    <source>
        <dbReference type="SMART" id="SM01144"/>
    </source>
</evidence>
<dbReference type="GO" id="GO:0008033">
    <property type="term" value="P:tRNA processing"/>
    <property type="evidence" value="ECO:0007669"/>
    <property type="project" value="UniProtKB-KW"/>
</dbReference>
<dbReference type="GO" id="GO:0016432">
    <property type="term" value="F:tRNA-uridine aminocarboxypropyltransferase activity"/>
    <property type="evidence" value="ECO:0007669"/>
    <property type="project" value="UniProtKB-EC"/>
</dbReference>
<comment type="similarity">
    <text evidence="5">Belongs to the TDD superfamily. DTWD2 family.</text>
</comment>
<keyword evidence="4" id="KW-0819">tRNA processing</keyword>
<evidence type="ECO:0000313" key="10">
    <source>
        <dbReference type="Proteomes" id="UP001054252"/>
    </source>
</evidence>
<protein>
    <recommendedName>
        <fullName evidence="1">tRNA-uridine aminocarboxypropyltransferase</fullName>
        <ecNumber evidence="1">2.5.1.25</ecNumber>
    </recommendedName>
</protein>
<sequence length="248" mass="27336">MEPEEPTAIRTTLDSPSLSPQPRQICSTCDRPFLVCLCHALPTTPLPTRTKVLILQHPHESRHKLNTTPLISKSLQNATIISSRRLQPHHVADHSTPAIYLFPPSPSTPTYALSELQSSNLLNYQTTPLLLIVFDGTWKHAKEMVSASEGVLKGFALRVSLDGVDENATGGSIYNNELVLRKEPFGGCVSTLEAVARCLGVIEPNGKLIEEVLIGILREMVRLQAGFLKPLKPRPKLLKKSKQKDSEP</sequence>
<evidence type="ECO:0000256" key="2">
    <source>
        <dbReference type="ARBA" id="ARBA00022679"/>
    </source>
</evidence>
<evidence type="ECO:0000256" key="3">
    <source>
        <dbReference type="ARBA" id="ARBA00022691"/>
    </source>
</evidence>
<dbReference type="EMBL" id="BPVZ01000005">
    <property type="protein sequence ID" value="GKU91525.1"/>
    <property type="molecule type" value="Genomic_DNA"/>
</dbReference>
<dbReference type="PANTHER" id="PTHR21392">
    <property type="entry name" value="TRNA-URIDINE AMINOCARBOXYPROPYLTRANSFERASE 2"/>
    <property type="match status" value="1"/>
</dbReference>